<proteinExistence type="predicted"/>
<dbReference type="EMBL" id="CADCTA010000071">
    <property type="protein sequence ID" value="CAA9245079.1"/>
    <property type="molecule type" value="Genomic_DNA"/>
</dbReference>
<reference evidence="2" key="1">
    <citation type="submission" date="2020-02" db="EMBL/GenBank/DDBJ databases">
        <authorList>
            <person name="Meier V. D."/>
        </authorList>
    </citation>
    <scope>NUCLEOTIDE SEQUENCE</scope>
    <source>
        <strain evidence="2">AVDCRST_MAG42</strain>
    </source>
</reference>
<dbReference type="AlphaFoldDB" id="A0A6J4I9Q9"/>
<accession>A0A6J4I9Q9</accession>
<gene>
    <name evidence="2" type="ORF">AVDCRST_MAG42-1920</name>
</gene>
<evidence type="ECO:0000313" key="2">
    <source>
        <dbReference type="EMBL" id="CAA9245079.1"/>
    </source>
</evidence>
<feature type="region of interest" description="Disordered" evidence="1">
    <location>
        <begin position="1"/>
        <end position="40"/>
    </location>
</feature>
<name>A0A6J4I9Q9_9BACT</name>
<sequence length="40" mass="4559">MPRTRHQSLAPRERKQLGRRFRHESDAAETNAHNFAGATG</sequence>
<organism evidence="2">
    <name type="scientific">uncultured Chthoniobacterales bacterium</name>
    <dbReference type="NCBI Taxonomy" id="1836801"/>
    <lineage>
        <taxon>Bacteria</taxon>
        <taxon>Pseudomonadati</taxon>
        <taxon>Verrucomicrobiota</taxon>
        <taxon>Spartobacteria</taxon>
        <taxon>Chthoniobacterales</taxon>
        <taxon>environmental samples</taxon>
    </lineage>
</organism>
<evidence type="ECO:0000256" key="1">
    <source>
        <dbReference type="SAM" id="MobiDB-lite"/>
    </source>
</evidence>
<protein>
    <submittedName>
        <fullName evidence="2">Uncharacterized protein</fullName>
    </submittedName>
</protein>